<accession>A0A2U1P1B8</accession>
<dbReference type="GO" id="GO:0016559">
    <property type="term" value="P:peroxisome fission"/>
    <property type="evidence" value="ECO:0007669"/>
    <property type="project" value="TreeGrafter"/>
</dbReference>
<dbReference type="AlphaFoldDB" id="A0A2U1P1B8"/>
<dbReference type="Proteomes" id="UP000245207">
    <property type="component" value="Unassembled WGS sequence"/>
</dbReference>
<dbReference type="InterPro" id="IPR016543">
    <property type="entry name" value="Fis1"/>
</dbReference>
<dbReference type="OrthoDB" id="421154at2759"/>
<dbReference type="GO" id="GO:0000266">
    <property type="term" value="P:mitochondrial fission"/>
    <property type="evidence" value="ECO:0007669"/>
    <property type="project" value="InterPro"/>
</dbReference>
<evidence type="ECO:0000256" key="7">
    <source>
        <dbReference type="ARBA" id="ARBA00023136"/>
    </source>
</evidence>
<evidence type="ECO:0000313" key="10">
    <source>
        <dbReference type="Proteomes" id="UP000245207"/>
    </source>
</evidence>
<evidence type="ECO:0000256" key="1">
    <source>
        <dbReference type="ARBA" id="ARBA00004572"/>
    </source>
</evidence>
<evidence type="ECO:0000256" key="8">
    <source>
        <dbReference type="PROSITE-ProRule" id="PRU00339"/>
    </source>
</evidence>
<evidence type="ECO:0000256" key="3">
    <source>
        <dbReference type="ARBA" id="ARBA00022692"/>
    </source>
</evidence>
<dbReference type="GO" id="GO:0005741">
    <property type="term" value="C:mitochondrial outer membrane"/>
    <property type="evidence" value="ECO:0007669"/>
    <property type="project" value="UniProtKB-SubCell"/>
</dbReference>
<organism evidence="9 10">
    <name type="scientific">Artemisia annua</name>
    <name type="common">Sweet wormwood</name>
    <dbReference type="NCBI Taxonomy" id="35608"/>
    <lineage>
        <taxon>Eukaryota</taxon>
        <taxon>Viridiplantae</taxon>
        <taxon>Streptophyta</taxon>
        <taxon>Embryophyta</taxon>
        <taxon>Tracheophyta</taxon>
        <taxon>Spermatophyta</taxon>
        <taxon>Magnoliopsida</taxon>
        <taxon>eudicotyledons</taxon>
        <taxon>Gunneridae</taxon>
        <taxon>Pentapetalae</taxon>
        <taxon>asterids</taxon>
        <taxon>campanulids</taxon>
        <taxon>Asterales</taxon>
        <taxon>Asteraceae</taxon>
        <taxon>Asteroideae</taxon>
        <taxon>Anthemideae</taxon>
        <taxon>Artemisiinae</taxon>
        <taxon>Artemisia</taxon>
    </lineage>
</organism>
<keyword evidence="7" id="KW-0472">Membrane</keyword>
<comment type="similarity">
    <text evidence="2">Belongs to the FIS1 family.</text>
</comment>
<dbReference type="GO" id="GO:0000422">
    <property type="term" value="P:autophagy of mitochondrion"/>
    <property type="evidence" value="ECO:0007669"/>
    <property type="project" value="TreeGrafter"/>
</dbReference>
<evidence type="ECO:0000313" key="9">
    <source>
        <dbReference type="EMBL" id="PWA79549.1"/>
    </source>
</evidence>
<proteinExistence type="inferred from homology"/>
<dbReference type="InterPro" id="IPR028058">
    <property type="entry name" value="Fis1_TPR_N"/>
</dbReference>
<dbReference type="InterPro" id="IPR011990">
    <property type="entry name" value="TPR-like_helical_dom_sf"/>
</dbReference>
<dbReference type="SUPFAM" id="SSF48452">
    <property type="entry name" value="TPR-like"/>
    <property type="match status" value="1"/>
</dbReference>
<sequence length="165" mass="18848">MQFFRLVCSFFTSDQLPWYSQSEIEDVEEAVAMYQTSGDSWERRMILLCALYRGLVHSRKPEDVQRGVNMLEKSIAGCDPNRVTENIYLLAVGYYRLGDFSRSMMHVEQLIQIDPGQEEIMILKKAVEDRLALVLAKDCMVKFCPIAVTIGLVACGFVSEFCRKG</sequence>
<dbReference type="PROSITE" id="PS50005">
    <property type="entry name" value="TPR"/>
    <property type="match status" value="1"/>
</dbReference>
<comment type="subcellular location">
    <subcellularLocation>
        <location evidence="1">Mitochondrion outer membrane</location>
        <topology evidence="1">Single-pass membrane protein</topology>
    </subcellularLocation>
</comment>
<dbReference type="STRING" id="35608.A0A2U1P1B8"/>
<dbReference type="InterPro" id="IPR019734">
    <property type="entry name" value="TPR_rpt"/>
</dbReference>
<gene>
    <name evidence="9" type="ORF">CTI12_AA200940</name>
</gene>
<reference evidence="9 10" key="1">
    <citation type="journal article" date="2018" name="Mol. Plant">
        <title>The genome of Artemisia annua provides insight into the evolution of Asteraceae family and artemisinin biosynthesis.</title>
        <authorList>
            <person name="Shen Q."/>
            <person name="Zhang L."/>
            <person name="Liao Z."/>
            <person name="Wang S."/>
            <person name="Yan T."/>
            <person name="Shi P."/>
            <person name="Liu M."/>
            <person name="Fu X."/>
            <person name="Pan Q."/>
            <person name="Wang Y."/>
            <person name="Lv Z."/>
            <person name="Lu X."/>
            <person name="Zhang F."/>
            <person name="Jiang W."/>
            <person name="Ma Y."/>
            <person name="Chen M."/>
            <person name="Hao X."/>
            <person name="Li L."/>
            <person name="Tang Y."/>
            <person name="Lv G."/>
            <person name="Zhou Y."/>
            <person name="Sun X."/>
            <person name="Brodelius P.E."/>
            <person name="Rose J.K.C."/>
            <person name="Tang K."/>
        </authorList>
    </citation>
    <scope>NUCLEOTIDE SEQUENCE [LARGE SCALE GENOMIC DNA]</scope>
    <source>
        <strain evidence="10">cv. Huhao1</strain>
        <tissue evidence="9">Leaf</tissue>
    </source>
</reference>
<keyword evidence="5" id="KW-1133">Transmembrane helix</keyword>
<protein>
    <submittedName>
        <fullName evidence="9">Mitochondrial fission 1 protein A</fullName>
    </submittedName>
</protein>
<evidence type="ECO:0000256" key="4">
    <source>
        <dbReference type="ARBA" id="ARBA00022787"/>
    </source>
</evidence>
<keyword evidence="4" id="KW-1000">Mitochondrion outer membrane</keyword>
<evidence type="ECO:0000256" key="2">
    <source>
        <dbReference type="ARBA" id="ARBA00008937"/>
    </source>
</evidence>
<keyword evidence="8" id="KW-0802">TPR repeat</keyword>
<evidence type="ECO:0000256" key="6">
    <source>
        <dbReference type="ARBA" id="ARBA00023128"/>
    </source>
</evidence>
<keyword evidence="6" id="KW-0496">Mitochondrion</keyword>
<keyword evidence="10" id="KW-1185">Reference proteome</keyword>
<dbReference type="Pfam" id="PF14853">
    <property type="entry name" value="Fis1_TPR_C"/>
    <property type="match status" value="1"/>
</dbReference>
<evidence type="ECO:0000256" key="5">
    <source>
        <dbReference type="ARBA" id="ARBA00022989"/>
    </source>
</evidence>
<dbReference type="GO" id="GO:0005778">
    <property type="term" value="C:peroxisomal membrane"/>
    <property type="evidence" value="ECO:0007669"/>
    <property type="project" value="TreeGrafter"/>
</dbReference>
<comment type="caution">
    <text evidence="9">The sequence shown here is derived from an EMBL/GenBank/DDBJ whole genome shotgun (WGS) entry which is preliminary data.</text>
</comment>
<dbReference type="Pfam" id="PF14852">
    <property type="entry name" value="Fis1_TPR_N"/>
    <property type="match status" value="1"/>
</dbReference>
<feature type="repeat" description="TPR" evidence="8">
    <location>
        <begin position="84"/>
        <end position="117"/>
    </location>
</feature>
<dbReference type="InterPro" id="IPR028061">
    <property type="entry name" value="Fis1_TPR_C"/>
</dbReference>
<dbReference type="PANTHER" id="PTHR13247:SF0">
    <property type="entry name" value="MITOCHONDRIAL FISSION 1 PROTEIN"/>
    <property type="match status" value="1"/>
</dbReference>
<keyword evidence="3" id="KW-0812">Transmembrane</keyword>
<dbReference type="PANTHER" id="PTHR13247">
    <property type="entry name" value="TETRATRICOPEPTIDE REPEAT PROTEIN 11 TPR REPEAT PROTEIN 11"/>
    <property type="match status" value="1"/>
</dbReference>
<dbReference type="Gene3D" id="1.25.40.10">
    <property type="entry name" value="Tetratricopeptide repeat domain"/>
    <property type="match status" value="1"/>
</dbReference>
<dbReference type="EMBL" id="PKPP01001841">
    <property type="protein sequence ID" value="PWA79549.1"/>
    <property type="molecule type" value="Genomic_DNA"/>
</dbReference>
<name>A0A2U1P1B8_ARTAN</name>